<feature type="region of interest" description="Disordered" evidence="2">
    <location>
        <begin position="105"/>
        <end position="124"/>
    </location>
</feature>
<keyword evidence="1" id="KW-0479">Metal-binding</keyword>
<evidence type="ECO:0000313" key="4">
    <source>
        <dbReference type="EMBL" id="KAL0403884.1"/>
    </source>
</evidence>
<gene>
    <name evidence="4" type="ORF">Sradi_2029200</name>
</gene>
<dbReference type="InterPro" id="IPR025836">
    <property type="entry name" value="Zn_knuckle_CX2CX4HX4C"/>
</dbReference>
<comment type="caution">
    <text evidence="4">The sequence shown here is derived from an EMBL/GenBank/DDBJ whole genome shotgun (WGS) entry which is preliminary data.</text>
</comment>
<keyword evidence="1" id="KW-0862">Zinc</keyword>
<organism evidence="4">
    <name type="scientific">Sesamum radiatum</name>
    <name type="common">Black benniseed</name>
    <dbReference type="NCBI Taxonomy" id="300843"/>
    <lineage>
        <taxon>Eukaryota</taxon>
        <taxon>Viridiplantae</taxon>
        <taxon>Streptophyta</taxon>
        <taxon>Embryophyta</taxon>
        <taxon>Tracheophyta</taxon>
        <taxon>Spermatophyta</taxon>
        <taxon>Magnoliopsida</taxon>
        <taxon>eudicotyledons</taxon>
        <taxon>Gunneridae</taxon>
        <taxon>Pentapetalae</taxon>
        <taxon>asterids</taxon>
        <taxon>lamiids</taxon>
        <taxon>Lamiales</taxon>
        <taxon>Pedaliaceae</taxon>
        <taxon>Sesamum</taxon>
    </lineage>
</organism>
<protein>
    <recommendedName>
        <fullName evidence="3">CCHC-type domain-containing protein</fullName>
    </recommendedName>
</protein>
<feature type="compositionally biased region" description="Low complexity" evidence="2">
    <location>
        <begin position="164"/>
        <end position="174"/>
    </location>
</feature>
<dbReference type="Pfam" id="PF14392">
    <property type="entry name" value="zf-CCHC_4"/>
    <property type="match status" value="1"/>
</dbReference>
<proteinExistence type="predicted"/>
<feature type="domain" description="CCHC-type" evidence="3">
    <location>
        <begin position="38"/>
        <end position="51"/>
    </location>
</feature>
<keyword evidence="1" id="KW-0863">Zinc-finger</keyword>
<dbReference type="PROSITE" id="PS50158">
    <property type="entry name" value="ZF_CCHC"/>
    <property type="match status" value="1"/>
</dbReference>
<evidence type="ECO:0000259" key="3">
    <source>
        <dbReference type="PROSITE" id="PS50158"/>
    </source>
</evidence>
<evidence type="ECO:0000256" key="2">
    <source>
        <dbReference type="SAM" id="MobiDB-lite"/>
    </source>
</evidence>
<reference evidence="4" key="2">
    <citation type="journal article" date="2024" name="Plant">
        <title>Genomic evolution and insights into agronomic trait innovations of Sesamum species.</title>
        <authorList>
            <person name="Miao H."/>
            <person name="Wang L."/>
            <person name="Qu L."/>
            <person name="Liu H."/>
            <person name="Sun Y."/>
            <person name="Le M."/>
            <person name="Wang Q."/>
            <person name="Wei S."/>
            <person name="Zheng Y."/>
            <person name="Lin W."/>
            <person name="Duan Y."/>
            <person name="Cao H."/>
            <person name="Xiong S."/>
            <person name="Wang X."/>
            <person name="Wei L."/>
            <person name="Li C."/>
            <person name="Ma Q."/>
            <person name="Ju M."/>
            <person name="Zhao R."/>
            <person name="Li G."/>
            <person name="Mu C."/>
            <person name="Tian Q."/>
            <person name="Mei H."/>
            <person name="Zhang T."/>
            <person name="Gao T."/>
            <person name="Zhang H."/>
        </authorList>
    </citation>
    <scope>NUCLEOTIDE SEQUENCE</scope>
    <source>
        <strain evidence="4">G02</strain>
    </source>
</reference>
<dbReference type="EMBL" id="JACGWJ010000008">
    <property type="protein sequence ID" value="KAL0403884.1"/>
    <property type="molecule type" value="Genomic_DNA"/>
</dbReference>
<feature type="region of interest" description="Disordered" evidence="2">
    <location>
        <begin position="150"/>
        <end position="209"/>
    </location>
</feature>
<sequence>MRVALDITKPLSRALKIRTVLGDEQLISFTYEHLPNFCYLCGCLGHLSRQCELQLQPDFKDPGLNTPFGGWLQAAAPAFTRRRTGGSSSQNTPCHFLRPTFVTPSSLQSKSLHPPGHHGAAIFDPPPLLPSLLTPPTVPTPYTFQAQVAPTDSVPPLSSPQPTPTGTTGKSQPKQLQSRKRQLTNEWVDDEDGSQGPRKASKLSVPLLR</sequence>
<dbReference type="InterPro" id="IPR001878">
    <property type="entry name" value="Znf_CCHC"/>
</dbReference>
<dbReference type="AlphaFoldDB" id="A0AAW2TGX4"/>
<reference evidence="4" key="1">
    <citation type="submission" date="2020-06" db="EMBL/GenBank/DDBJ databases">
        <authorList>
            <person name="Li T."/>
            <person name="Hu X."/>
            <person name="Zhang T."/>
            <person name="Song X."/>
            <person name="Zhang H."/>
            <person name="Dai N."/>
            <person name="Sheng W."/>
            <person name="Hou X."/>
            <person name="Wei L."/>
        </authorList>
    </citation>
    <scope>NUCLEOTIDE SEQUENCE</scope>
    <source>
        <strain evidence="4">G02</strain>
        <tissue evidence="4">Leaf</tissue>
    </source>
</reference>
<evidence type="ECO:0000256" key="1">
    <source>
        <dbReference type="PROSITE-ProRule" id="PRU00047"/>
    </source>
</evidence>
<dbReference type="GO" id="GO:0008270">
    <property type="term" value="F:zinc ion binding"/>
    <property type="evidence" value="ECO:0007669"/>
    <property type="project" value="UniProtKB-KW"/>
</dbReference>
<dbReference type="GO" id="GO:0003676">
    <property type="term" value="F:nucleic acid binding"/>
    <property type="evidence" value="ECO:0007669"/>
    <property type="project" value="InterPro"/>
</dbReference>
<accession>A0AAW2TGX4</accession>
<name>A0AAW2TGX4_SESRA</name>